<dbReference type="SUPFAM" id="SSF53613">
    <property type="entry name" value="Ribokinase-like"/>
    <property type="match status" value="1"/>
</dbReference>
<dbReference type="PANTHER" id="PTHR43085:SF1">
    <property type="entry name" value="PSEUDOURIDINE KINASE-RELATED"/>
    <property type="match status" value="1"/>
</dbReference>
<reference evidence="8 9" key="1">
    <citation type="submission" date="2018-06" db="EMBL/GenBank/DDBJ databases">
        <title>Genomic Encyclopedia of Type Strains, Phase III (KMG-III): the genomes of soil and plant-associated and newly described type strains.</title>
        <authorList>
            <person name="Whitman W."/>
        </authorList>
    </citation>
    <scope>NUCLEOTIDE SEQUENCE [LARGE SCALE GENOMIC DNA]</scope>
    <source>
        <strain evidence="8 9">CGMCC 1.8979</strain>
    </source>
</reference>
<protein>
    <submittedName>
        <fullName evidence="8">2-dehydro-3-deoxygluconokinase</fullName>
    </submittedName>
</protein>
<comment type="caution">
    <text evidence="8">The sequence shown here is derived from an EMBL/GenBank/DDBJ whole genome shotgun (WGS) entry which is preliminary data.</text>
</comment>
<dbReference type="InterPro" id="IPR011611">
    <property type="entry name" value="PfkB_dom"/>
</dbReference>
<evidence type="ECO:0000256" key="1">
    <source>
        <dbReference type="ARBA" id="ARBA00010688"/>
    </source>
</evidence>
<feature type="domain" description="Carbohydrate kinase PfkB" evidence="7">
    <location>
        <begin position="2"/>
        <end position="299"/>
    </location>
</feature>
<evidence type="ECO:0000256" key="5">
    <source>
        <dbReference type="ARBA" id="ARBA00022840"/>
    </source>
</evidence>
<dbReference type="CDD" id="cd01166">
    <property type="entry name" value="KdgK"/>
    <property type="match status" value="1"/>
</dbReference>
<dbReference type="Gene3D" id="3.40.1190.20">
    <property type="match status" value="1"/>
</dbReference>
<dbReference type="Pfam" id="PF00294">
    <property type="entry name" value="PfkB"/>
    <property type="match status" value="1"/>
</dbReference>
<dbReference type="PANTHER" id="PTHR43085">
    <property type="entry name" value="HEXOKINASE FAMILY MEMBER"/>
    <property type="match status" value="1"/>
</dbReference>
<dbReference type="GO" id="GO:0008865">
    <property type="term" value="F:fructokinase activity"/>
    <property type="evidence" value="ECO:0007669"/>
    <property type="project" value="UniProtKB-ARBA"/>
</dbReference>
<keyword evidence="5" id="KW-0067">ATP-binding</keyword>
<proteinExistence type="inferred from homology"/>
<dbReference type="InterPro" id="IPR002139">
    <property type="entry name" value="Ribo/fructo_kinase"/>
</dbReference>
<keyword evidence="9" id="KW-1185">Reference proteome</keyword>
<keyword evidence="3" id="KW-0547">Nucleotide-binding</keyword>
<dbReference type="GO" id="GO:0005524">
    <property type="term" value="F:ATP binding"/>
    <property type="evidence" value="ECO:0007669"/>
    <property type="project" value="UniProtKB-KW"/>
</dbReference>
<dbReference type="EMBL" id="QLMH01000002">
    <property type="protein sequence ID" value="RAK22075.1"/>
    <property type="molecule type" value="Genomic_DNA"/>
</dbReference>
<dbReference type="GO" id="GO:0006000">
    <property type="term" value="P:fructose metabolic process"/>
    <property type="evidence" value="ECO:0007669"/>
    <property type="project" value="UniProtKB-ARBA"/>
</dbReference>
<dbReference type="Proteomes" id="UP000248555">
    <property type="component" value="Unassembled WGS sequence"/>
</dbReference>
<evidence type="ECO:0000256" key="6">
    <source>
        <dbReference type="RuleBase" id="RU003704"/>
    </source>
</evidence>
<keyword evidence="4 6" id="KW-0418">Kinase</keyword>
<dbReference type="AlphaFoldDB" id="A0A327YQV3"/>
<dbReference type="PRINTS" id="PR00990">
    <property type="entry name" value="RIBOKINASE"/>
</dbReference>
<evidence type="ECO:0000313" key="8">
    <source>
        <dbReference type="EMBL" id="RAK22075.1"/>
    </source>
</evidence>
<comment type="similarity">
    <text evidence="1 6">Belongs to the carbohydrate kinase PfkB family.</text>
</comment>
<dbReference type="InterPro" id="IPR002173">
    <property type="entry name" value="Carboh/pur_kinase_PfkB_CS"/>
</dbReference>
<keyword evidence="2 6" id="KW-0808">Transferase</keyword>
<dbReference type="RefSeq" id="WP_111643939.1">
    <property type="nucleotide sequence ID" value="NZ_QLMH01000002.1"/>
</dbReference>
<evidence type="ECO:0000256" key="3">
    <source>
        <dbReference type="ARBA" id="ARBA00022741"/>
    </source>
</evidence>
<evidence type="ECO:0000259" key="7">
    <source>
        <dbReference type="Pfam" id="PF00294"/>
    </source>
</evidence>
<dbReference type="PROSITE" id="PS00584">
    <property type="entry name" value="PFKB_KINASES_2"/>
    <property type="match status" value="1"/>
</dbReference>
<name>A0A327YQV3_9BACL</name>
<sequence>MLDVITIGDGMITFNPSTTGPLRFVHSFERKIGGAELNFAIGCARLGLKTGWISCLGNDEFGRYILNYMRGEGIDTSEVRLVDGYPTSLNFKEIMGDGSGRTFYYRKDSPTLTMLPEELNEDYFKKAKLLHITGVFSAIAPKNVDIIHKALEIAKKYGLLISFDPNIRLKLWSEEQARQTLISFLPYVDIVLTGEEEAQILFGVTTPEEMIDSFKAFGAEYIVIKRGEKGSIGAYQGEKIVAEPYQPRKVVDTVGAGDGFDAGFIYGILNHWDLKKSLSFANAVGAMVVSVKGDNEGLPYYDDVLVFLGEKKSIER</sequence>
<organism evidence="8 9">
    <name type="scientific">Paranoxybacillus vitaminiphilus</name>
    <dbReference type="NCBI Taxonomy" id="581036"/>
    <lineage>
        <taxon>Bacteria</taxon>
        <taxon>Bacillati</taxon>
        <taxon>Bacillota</taxon>
        <taxon>Bacilli</taxon>
        <taxon>Bacillales</taxon>
        <taxon>Anoxybacillaceae</taxon>
        <taxon>Paranoxybacillus</taxon>
    </lineage>
</organism>
<dbReference type="InterPro" id="IPR029056">
    <property type="entry name" value="Ribokinase-like"/>
</dbReference>
<evidence type="ECO:0000313" key="9">
    <source>
        <dbReference type="Proteomes" id="UP000248555"/>
    </source>
</evidence>
<accession>A0A327YQV3</accession>
<evidence type="ECO:0000256" key="2">
    <source>
        <dbReference type="ARBA" id="ARBA00022679"/>
    </source>
</evidence>
<dbReference type="OrthoDB" id="9813569at2"/>
<dbReference type="InterPro" id="IPR050306">
    <property type="entry name" value="PfkB_Carbo_kinase"/>
</dbReference>
<evidence type="ECO:0000256" key="4">
    <source>
        <dbReference type="ARBA" id="ARBA00022777"/>
    </source>
</evidence>
<gene>
    <name evidence="8" type="ORF">B0I26_10254</name>
</gene>